<gene>
    <name evidence="1" type="ORF">HUG15_15370</name>
</gene>
<accession>A0A7T7CCD4</accession>
<evidence type="ECO:0000313" key="2">
    <source>
        <dbReference type="Proteomes" id="UP000595823"/>
    </source>
</evidence>
<protein>
    <submittedName>
        <fullName evidence="1">Uncharacterized protein</fullName>
    </submittedName>
</protein>
<reference evidence="1 2" key="1">
    <citation type="submission" date="2020-06" db="EMBL/GenBank/DDBJ databases">
        <title>Genomic analysis of Salicibibacter sp. NKC5-3.</title>
        <authorList>
            <person name="Oh Y.J."/>
        </authorList>
    </citation>
    <scope>NUCLEOTIDE SEQUENCE [LARGE SCALE GENOMIC DNA]</scope>
    <source>
        <strain evidence="1 2">NKC5-3</strain>
    </source>
</reference>
<keyword evidence="2" id="KW-1185">Reference proteome</keyword>
<evidence type="ECO:0000313" key="1">
    <source>
        <dbReference type="EMBL" id="QQK76805.1"/>
    </source>
</evidence>
<proteinExistence type="predicted"/>
<dbReference type="EMBL" id="CP054705">
    <property type="protein sequence ID" value="QQK76805.1"/>
    <property type="molecule type" value="Genomic_DNA"/>
</dbReference>
<dbReference type="Proteomes" id="UP000595823">
    <property type="component" value="Chromosome"/>
</dbReference>
<sequence length="48" mass="5513">MVTEKACLERIRSSWLPHGDRTSDSFSCSVVITISRPGFLFRRKTFGH</sequence>
<dbReference type="KEGG" id="scia:HUG15_15370"/>
<name>A0A7T7CCD4_9BACI</name>
<organism evidence="1 2">
    <name type="scientific">Salicibibacter cibarius</name>
    <dbReference type="NCBI Taxonomy" id="2743000"/>
    <lineage>
        <taxon>Bacteria</taxon>
        <taxon>Bacillati</taxon>
        <taxon>Bacillota</taxon>
        <taxon>Bacilli</taxon>
        <taxon>Bacillales</taxon>
        <taxon>Bacillaceae</taxon>
        <taxon>Salicibibacter</taxon>
    </lineage>
</organism>
<dbReference type="AlphaFoldDB" id="A0A7T7CCD4"/>